<keyword evidence="2" id="KW-1185">Reference proteome</keyword>
<dbReference type="OrthoDB" id="2404998at2"/>
<dbReference type="Proteomes" id="UP000252585">
    <property type="component" value="Unassembled WGS sequence"/>
</dbReference>
<proteinExistence type="predicted"/>
<dbReference type="AlphaFoldDB" id="A0A368XWD6"/>
<dbReference type="RefSeq" id="WP_114352836.1">
    <property type="nucleotide sequence ID" value="NZ_QPJJ01000006.1"/>
</dbReference>
<evidence type="ECO:0000313" key="2">
    <source>
        <dbReference type="Proteomes" id="UP000252585"/>
    </source>
</evidence>
<protein>
    <recommendedName>
        <fullName evidence="3">Peptidyl-prolyl cis-trans isomerase</fullName>
    </recommendedName>
</protein>
<name>A0A368XWD6_9BACI</name>
<organism evidence="1 2">
    <name type="scientific">Saliterribacillus persicus</name>
    <dbReference type="NCBI Taxonomy" id="930114"/>
    <lineage>
        <taxon>Bacteria</taxon>
        <taxon>Bacillati</taxon>
        <taxon>Bacillota</taxon>
        <taxon>Bacilli</taxon>
        <taxon>Bacillales</taxon>
        <taxon>Bacillaceae</taxon>
        <taxon>Saliterribacillus</taxon>
    </lineage>
</organism>
<evidence type="ECO:0008006" key="3">
    <source>
        <dbReference type="Google" id="ProtNLM"/>
    </source>
</evidence>
<accession>A0A368XWD6</accession>
<gene>
    <name evidence="1" type="ORF">DFR57_106238</name>
</gene>
<comment type="caution">
    <text evidence="1">The sequence shown here is derived from an EMBL/GenBank/DDBJ whole genome shotgun (WGS) entry which is preliminary data.</text>
</comment>
<evidence type="ECO:0000313" key="1">
    <source>
        <dbReference type="EMBL" id="RCW70837.1"/>
    </source>
</evidence>
<sequence length="159" mass="18366">MIIQIKGNVNFPITLDPSVWIFDDRKIKWDDFFNKDITLENEETVPTDVFDQVDYQERVKPPVKNKITASNRKEWLSNTYVMPLIDFLNHAEIKKEATNAVLQTDDDSHTVDIEQLKDGLLLFAIDGRQIKEQGPAYFLFADGSNKENPIKGIKQIKII</sequence>
<dbReference type="EMBL" id="QPJJ01000006">
    <property type="protein sequence ID" value="RCW70837.1"/>
    <property type="molecule type" value="Genomic_DNA"/>
</dbReference>
<reference evidence="1 2" key="1">
    <citation type="submission" date="2018-07" db="EMBL/GenBank/DDBJ databases">
        <title>Genomic Encyclopedia of Type Strains, Phase IV (KMG-IV): sequencing the most valuable type-strain genomes for metagenomic binning, comparative biology and taxonomic classification.</title>
        <authorList>
            <person name="Goeker M."/>
        </authorList>
    </citation>
    <scope>NUCLEOTIDE SEQUENCE [LARGE SCALE GENOMIC DNA]</scope>
    <source>
        <strain evidence="1 2">DSM 27696</strain>
    </source>
</reference>